<dbReference type="RefSeq" id="WP_108633208.1">
    <property type="nucleotide sequence ID" value="NZ_QCXX01000002.1"/>
</dbReference>
<accession>A0A363NVN2</accession>
<name>A0A363NVN2_9SPHI</name>
<protein>
    <submittedName>
        <fullName evidence="1">3-oxoacyl-ACP synthase</fullName>
    </submittedName>
</protein>
<proteinExistence type="predicted"/>
<gene>
    <name evidence="1" type="ORF">DCO56_07900</name>
</gene>
<dbReference type="InterPro" id="IPR016039">
    <property type="entry name" value="Thiolase-like"/>
</dbReference>
<keyword evidence="2" id="KW-1185">Reference proteome</keyword>
<dbReference type="EMBL" id="QCXX01000002">
    <property type="protein sequence ID" value="PUV24872.1"/>
    <property type="molecule type" value="Genomic_DNA"/>
</dbReference>
<reference evidence="1 2" key="1">
    <citation type="submission" date="2018-04" db="EMBL/GenBank/DDBJ databases">
        <title>Sphingobacterium sp. M46 Genome.</title>
        <authorList>
            <person name="Cheng J."/>
            <person name="Li Y."/>
        </authorList>
    </citation>
    <scope>NUCLEOTIDE SEQUENCE [LARGE SCALE GENOMIC DNA]</scope>
    <source>
        <strain evidence="1 2">M46</strain>
    </source>
</reference>
<dbReference type="Proteomes" id="UP000250831">
    <property type="component" value="Unassembled WGS sequence"/>
</dbReference>
<comment type="caution">
    <text evidence="1">The sequence shown here is derived from an EMBL/GenBank/DDBJ whole genome shotgun (WGS) entry which is preliminary data.</text>
</comment>
<evidence type="ECO:0000313" key="1">
    <source>
        <dbReference type="EMBL" id="PUV24872.1"/>
    </source>
</evidence>
<dbReference type="AlphaFoldDB" id="A0A363NVN2"/>
<dbReference type="SUPFAM" id="SSF53901">
    <property type="entry name" value="Thiolase-like"/>
    <property type="match status" value="1"/>
</dbReference>
<dbReference type="OrthoDB" id="1071350at2"/>
<dbReference type="GO" id="GO:0016746">
    <property type="term" value="F:acyltransferase activity"/>
    <property type="evidence" value="ECO:0007669"/>
    <property type="project" value="InterPro"/>
</dbReference>
<organism evidence="1 2">
    <name type="scientific">Sphingobacterium athyrii</name>
    <dbReference type="NCBI Taxonomy" id="2152717"/>
    <lineage>
        <taxon>Bacteria</taxon>
        <taxon>Pseudomonadati</taxon>
        <taxon>Bacteroidota</taxon>
        <taxon>Sphingobacteriia</taxon>
        <taxon>Sphingobacteriales</taxon>
        <taxon>Sphingobacteriaceae</taxon>
        <taxon>Sphingobacterium</taxon>
    </lineage>
</organism>
<evidence type="ECO:0000313" key="2">
    <source>
        <dbReference type="Proteomes" id="UP000250831"/>
    </source>
</evidence>
<sequence length="199" mass="23100">MERKYHISKHCRIDHHGVLYNGQPLSAEISTEFSIFSKAFYYSLGTTYPKFFKMDNLSKLAWLGAEILLKEELSKNIAIVLSNRSSSYDTDLKHIHTISSTEQYYPSPAIFVYTLPNVCIGEIAIRHHLQTENIFFVSEQFDSQLTVNYCNYLLNSNRAEKVLCGWVEYLEENYKLVLYLVEKTGNLAHDLNVVRQLML</sequence>